<keyword evidence="2" id="KW-0479">Metal-binding</keyword>
<reference evidence="7" key="2">
    <citation type="submission" date="2017-01" db="EMBL/GenBank/DDBJ databases">
        <title>Genome sequencing and annotation of Geobacillus sp. 1017, a Hydrocarbon-Oxidizing Thermophilic Bacterium Isolated from a Heavy Oil Reservoir (China).</title>
        <authorList>
            <person name="Kadnikov V.V."/>
            <person name="Mardanov A.V."/>
            <person name="Poltaraus A.B."/>
            <person name="Sokolova D.S."/>
            <person name="Semenova E.M."/>
            <person name="Ravin N.V."/>
            <person name="Tourova T.P."/>
            <person name="Nazina T.N."/>
        </authorList>
    </citation>
    <scope>NUCLEOTIDE SEQUENCE [LARGE SCALE GENOMIC DNA]</scope>
    <source>
        <strain evidence="7">1017</strain>
    </source>
</reference>
<evidence type="ECO:0000256" key="4">
    <source>
        <dbReference type="ARBA" id="ARBA00022833"/>
    </source>
</evidence>
<evidence type="ECO:0000313" key="6">
    <source>
        <dbReference type="EMBL" id="OKO91843.1"/>
    </source>
</evidence>
<dbReference type="Gene3D" id="3.60.15.10">
    <property type="entry name" value="Ribonuclease Z/Hydroxyacylglutathione hydrolase-like"/>
    <property type="match status" value="1"/>
</dbReference>
<evidence type="ECO:0000256" key="3">
    <source>
        <dbReference type="ARBA" id="ARBA00022801"/>
    </source>
</evidence>
<dbReference type="AlphaFoldDB" id="A0A1Q5SV34"/>
<dbReference type="InterPro" id="IPR051013">
    <property type="entry name" value="MBL_superfamily_lactonases"/>
</dbReference>
<organism evidence="6 7">
    <name type="scientific">Geobacillus proteiniphilus</name>
    <dbReference type="NCBI Taxonomy" id="860353"/>
    <lineage>
        <taxon>Bacteria</taxon>
        <taxon>Bacillati</taxon>
        <taxon>Bacillota</taxon>
        <taxon>Bacilli</taxon>
        <taxon>Bacillales</taxon>
        <taxon>Anoxybacillaceae</taxon>
        <taxon>Geobacillus</taxon>
    </lineage>
</organism>
<comment type="similarity">
    <text evidence="1">Belongs to the metallo-beta-lactamase superfamily.</text>
</comment>
<dbReference type="InterPro" id="IPR036866">
    <property type="entry name" value="RibonucZ/Hydroxyglut_hydro"/>
</dbReference>
<dbReference type="SMART" id="SM00849">
    <property type="entry name" value="Lactamase_B"/>
    <property type="match status" value="1"/>
</dbReference>
<evidence type="ECO:0000256" key="1">
    <source>
        <dbReference type="ARBA" id="ARBA00007749"/>
    </source>
</evidence>
<evidence type="ECO:0000313" key="7">
    <source>
        <dbReference type="Proteomes" id="UP000186030"/>
    </source>
</evidence>
<evidence type="ECO:0000259" key="5">
    <source>
        <dbReference type="SMART" id="SM00849"/>
    </source>
</evidence>
<dbReference type="InterPro" id="IPR001279">
    <property type="entry name" value="Metallo-B-lactamas"/>
</dbReference>
<reference evidence="6 7" key="1">
    <citation type="submission" date="2016-11" db="EMBL/GenBank/DDBJ databases">
        <authorList>
            <person name="Kadnikov V."/>
            <person name="Nazina T."/>
        </authorList>
    </citation>
    <scope>NUCLEOTIDE SEQUENCE [LARGE SCALE GENOMIC DNA]</scope>
    <source>
        <strain evidence="6 7">1017</strain>
    </source>
</reference>
<keyword evidence="4" id="KW-0862">Zinc</keyword>
<gene>
    <name evidence="6" type="ORF">BRO54_2588</name>
</gene>
<keyword evidence="3" id="KW-0378">Hydrolase</keyword>
<dbReference type="PANTHER" id="PTHR42978">
    <property type="entry name" value="QUORUM-QUENCHING LACTONASE YTNP-RELATED-RELATED"/>
    <property type="match status" value="1"/>
</dbReference>
<dbReference type="SUPFAM" id="SSF56281">
    <property type="entry name" value="Metallo-hydrolase/oxidoreductase"/>
    <property type="match status" value="1"/>
</dbReference>
<feature type="domain" description="Metallo-beta-lactamase" evidence="5">
    <location>
        <begin position="52"/>
        <end position="259"/>
    </location>
</feature>
<evidence type="ECO:0000256" key="2">
    <source>
        <dbReference type="ARBA" id="ARBA00022723"/>
    </source>
</evidence>
<dbReference type="Proteomes" id="UP000186030">
    <property type="component" value="Unassembled WGS sequence"/>
</dbReference>
<dbReference type="GO" id="GO:0016787">
    <property type="term" value="F:hydrolase activity"/>
    <property type="evidence" value="ECO:0007669"/>
    <property type="project" value="UniProtKB-KW"/>
</dbReference>
<name>A0A1Q5SV34_9BACL</name>
<dbReference type="Pfam" id="PF00753">
    <property type="entry name" value="Lactamase_B"/>
    <property type="match status" value="1"/>
</dbReference>
<sequence length="285" mass="32326">MEMEQLRIGQVTLTWLRGGVTHLDGGAMFGVVPKPLWSKKYPPNDQNQIELRTDPILVETGGTRLLIESGIGNGKLTDKQKRNFGVTEESALDESLAKLGLARRDIDIVIMTHLHFDHACGLTVWEDGRLVPAFPRAAIITSDIEWEEMRNPNIRSRNTYWKENWEPIADQVVPFTKETEVVPGIRLIHTGGHSAGHAIVLIESEGEMAIHLGDLLGTHAHQNVLWVMAYDDYPMDSIFAKQRWLPYGVKKNAWFTFYHDAYYRAVKWQEDGTMAAAVKRERPAL</sequence>
<accession>A0A1Q5SV34</accession>
<protein>
    <submittedName>
        <fullName evidence="6">Metallo-beta-lactamase family protein</fullName>
    </submittedName>
</protein>
<dbReference type="CDD" id="cd07728">
    <property type="entry name" value="YtnP-like_MBL-fold"/>
    <property type="match status" value="1"/>
</dbReference>
<dbReference type="GO" id="GO:0046872">
    <property type="term" value="F:metal ion binding"/>
    <property type="evidence" value="ECO:0007669"/>
    <property type="project" value="UniProtKB-KW"/>
</dbReference>
<comment type="caution">
    <text evidence="6">The sequence shown here is derived from an EMBL/GenBank/DDBJ whole genome shotgun (WGS) entry which is preliminary data.</text>
</comment>
<dbReference type="PANTHER" id="PTHR42978:SF6">
    <property type="entry name" value="QUORUM-QUENCHING LACTONASE YTNP-RELATED"/>
    <property type="match status" value="1"/>
</dbReference>
<proteinExistence type="inferred from homology"/>
<dbReference type="EMBL" id="MQMG01000035">
    <property type="protein sequence ID" value="OKO91843.1"/>
    <property type="molecule type" value="Genomic_DNA"/>
</dbReference>